<organism evidence="6 7">
    <name type="scientific">Tulasnella calospora MUT 4182</name>
    <dbReference type="NCBI Taxonomy" id="1051891"/>
    <lineage>
        <taxon>Eukaryota</taxon>
        <taxon>Fungi</taxon>
        <taxon>Dikarya</taxon>
        <taxon>Basidiomycota</taxon>
        <taxon>Agaricomycotina</taxon>
        <taxon>Agaricomycetes</taxon>
        <taxon>Cantharellales</taxon>
        <taxon>Tulasnellaceae</taxon>
        <taxon>Tulasnella</taxon>
    </lineage>
</organism>
<evidence type="ECO:0000313" key="6">
    <source>
        <dbReference type="EMBL" id="KIO22014.1"/>
    </source>
</evidence>
<dbReference type="Proteomes" id="UP000054248">
    <property type="component" value="Unassembled WGS sequence"/>
</dbReference>
<name>A0A0C3QC18_9AGAM</name>
<dbReference type="STRING" id="1051891.A0A0C3QC18"/>
<evidence type="ECO:0000256" key="2">
    <source>
        <dbReference type="ARBA" id="ARBA00011814"/>
    </source>
</evidence>
<dbReference type="CDD" id="cd07813">
    <property type="entry name" value="COQ10p_like"/>
    <property type="match status" value="1"/>
</dbReference>
<dbReference type="AlphaFoldDB" id="A0A0C3QC18"/>
<comment type="similarity">
    <text evidence="1">Belongs to the COQ10 family.</text>
</comment>
<dbReference type="InterPro" id="IPR005031">
    <property type="entry name" value="COQ10_START"/>
</dbReference>
<evidence type="ECO:0000259" key="5">
    <source>
        <dbReference type="Pfam" id="PF03364"/>
    </source>
</evidence>
<dbReference type="GO" id="GO:0048039">
    <property type="term" value="F:ubiquinone binding"/>
    <property type="evidence" value="ECO:0007669"/>
    <property type="project" value="InterPro"/>
</dbReference>
<dbReference type="InterPro" id="IPR023393">
    <property type="entry name" value="START-like_dom_sf"/>
</dbReference>
<evidence type="ECO:0000256" key="4">
    <source>
        <dbReference type="SAM" id="MobiDB-lite"/>
    </source>
</evidence>
<feature type="compositionally biased region" description="Low complexity" evidence="4">
    <location>
        <begin position="124"/>
        <end position="134"/>
    </location>
</feature>
<dbReference type="PANTHER" id="PTHR12901">
    <property type="entry name" value="SPERM PROTEIN HOMOLOG"/>
    <property type="match status" value="1"/>
</dbReference>
<reference evidence="6 7" key="1">
    <citation type="submission" date="2014-04" db="EMBL/GenBank/DDBJ databases">
        <authorList>
            <consortium name="DOE Joint Genome Institute"/>
            <person name="Kuo A."/>
            <person name="Girlanda M."/>
            <person name="Perotto S."/>
            <person name="Kohler A."/>
            <person name="Nagy L.G."/>
            <person name="Floudas D."/>
            <person name="Copeland A."/>
            <person name="Barry K.W."/>
            <person name="Cichocki N."/>
            <person name="Veneault-Fourrey C."/>
            <person name="LaButti K."/>
            <person name="Lindquist E.A."/>
            <person name="Lipzen A."/>
            <person name="Lundell T."/>
            <person name="Morin E."/>
            <person name="Murat C."/>
            <person name="Sun H."/>
            <person name="Tunlid A."/>
            <person name="Henrissat B."/>
            <person name="Grigoriev I.V."/>
            <person name="Hibbett D.S."/>
            <person name="Martin F."/>
            <person name="Nordberg H.P."/>
            <person name="Cantor M.N."/>
            <person name="Hua S.X."/>
        </authorList>
    </citation>
    <scope>NUCLEOTIDE SEQUENCE [LARGE SCALE GENOMIC DNA]</scope>
    <source>
        <strain evidence="6 7">MUT 4182</strain>
    </source>
</reference>
<dbReference type="SUPFAM" id="SSF55961">
    <property type="entry name" value="Bet v1-like"/>
    <property type="match status" value="1"/>
</dbReference>
<feature type="domain" description="Coenzyme Q-binding protein COQ10 START" evidence="5">
    <location>
        <begin position="31"/>
        <end position="184"/>
    </location>
</feature>
<evidence type="ECO:0000256" key="3">
    <source>
        <dbReference type="ARBA" id="ARBA00024947"/>
    </source>
</evidence>
<comment type="function">
    <text evidence="3">Required for the function of coenzyme Q in the respiratory chain. May serve as a chaperone or may be involved in the transport of Q6 from its site of synthesis to the catalytic sites of the respiratory complexes.</text>
</comment>
<gene>
    <name evidence="6" type="ORF">M407DRAFT_15748</name>
</gene>
<dbReference type="GO" id="GO:0005739">
    <property type="term" value="C:mitochondrion"/>
    <property type="evidence" value="ECO:0007669"/>
    <property type="project" value="TreeGrafter"/>
</dbReference>
<dbReference type="Gene3D" id="3.30.530.20">
    <property type="match status" value="1"/>
</dbReference>
<dbReference type="InterPro" id="IPR044996">
    <property type="entry name" value="COQ10-like"/>
</dbReference>
<accession>A0A0C3QC18</accession>
<dbReference type="Pfam" id="PF03364">
    <property type="entry name" value="Polyketide_cyc"/>
    <property type="match status" value="1"/>
</dbReference>
<protein>
    <recommendedName>
        <fullName evidence="5">Coenzyme Q-binding protein COQ10 START domain-containing protein</fullName>
    </recommendedName>
</protein>
<keyword evidence="7" id="KW-1185">Reference proteome</keyword>
<proteinExistence type="inferred from homology"/>
<dbReference type="PANTHER" id="PTHR12901:SF10">
    <property type="entry name" value="COENZYME Q-BINDING PROTEIN COQ10, MITOCHONDRIAL"/>
    <property type="match status" value="1"/>
</dbReference>
<dbReference type="EMBL" id="KN823121">
    <property type="protein sequence ID" value="KIO22014.1"/>
    <property type="molecule type" value="Genomic_DNA"/>
</dbReference>
<comment type="subunit">
    <text evidence="2">Interacts with coenzyme Q.</text>
</comment>
<dbReference type="GO" id="GO:0045333">
    <property type="term" value="P:cellular respiration"/>
    <property type="evidence" value="ECO:0007669"/>
    <property type="project" value="InterPro"/>
</dbReference>
<reference evidence="7" key="2">
    <citation type="submission" date="2015-01" db="EMBL/GenBank/DDBJ databases">
        <title>Evolutionary Origins and Diversification of the Mycorrhizal Mutualists.</title>
        <authorList>
            <consortium name="DOE Joint Genome Institute"/>
            <consortium name="Mycorrhizal Genomics Consortium"/>
            <person name="Kohler A."/>
            <person name="Kuo A."/>
            <person name="Nagy L.G."/>
            <person name="Floudas D."/>
            <person name="Copeland A."/>
            <person name="Barry K.W."/>
            <person name="Cichocki N."/>
            <person name="Veneault-Fourrey C."/>
            <person name="LaButti K."/>
            <person name="Lindquist E.A."/>
            <person name="Lipzen A."/>
            <person name="Lundell T."/>
            <person name="Morin E."/>
            <person name="Murat C."/>
            <person name="Riley R."/>
            <person name="Ohm R."/>
            <person name="Sun H."/>
            <person name="Tunlid A."/>
            <person name="Henrissat B."/>
            <person name="Grigoriev I.V."/>
            <person name="Hibbett D.S."/>
            <person name="Martin F."/>
        </authorList>
    </citation>
    <scope>NUCLEOTIDE SEQUENCE [LARGE SCALE GENOMIC DNA]</scope>
    <source>
        <strain evidence="7">MUT 4182</strain>
    </source>
</reference>
<dbReference type="HOGENOM" id="CLU_079653_1_1_1"/>
<feature type="region of interest" description="Disordered" evidence="4">
    <location>
        <begin position="122"/>
        <end position="143"/>
    </location>
</feature>
<dbReference type="OrthoDB" id="292693at2759"/>
<evidence type="ECO:0000256" key="1">
    <source>
        <dbReference type="ARBA" id="ARBA00006885"/>
    </source>
</evidence>
<sequence>MFSLPNFPNVLPFSNPQPDSEPNTYHERKILPYSQRQLYELVADVNSYSKFLPFCTRSRVLTPQPFRREGDMTPYSVQAELAIGFLAVEESYVSRVTCSPFEKVEAIGSSQLFKELTTTWRMQPASPSSPHASHGSLKANSHPHDSGPTLLSIDLSYSFANPLYAAIAAKVFGAVSSQMVEAFEKRCLEIYGEGEV</sequence>
<evidence type="ECO:0000313" key="7">
    <source>
        <dbReference type="Proteomes" id="UP000054248"/>
    </source>
</evidence>